<reference evidence="2" key="1">
    <citation type="submission" date="2022-02" db="EMBL/GenBank/DDBJ databases">
        <authorList>
            <person name="King R."/>
        </authorList>
    </citation>
    <scope>NUCLEOTIDE SEQUENCE</scope>
</reference>
<dbReference type="AlphaFoldDB" id="A0A9P0NIB7"/>
<name>A0A9P0NIB7_APHGO</name>
<organism evidence="2 3">
    <name type="scientific">Aphis gossypii</name>
    <name type="common">Cotton aphid</name>
    <dbReference type="NCBI Taxonomy" id="80765"/>
    <lineage>
        <taxon>Eukaryota</taxon>
        <taxon>Metazoa</taxon>
        <taxon>Ecdysozoa</taxon>
        <taxon>Arthropoda</taxon>
        <taxon>Hexapoda</taxon>
        <taxon>Insecta</taxon>
        <taxon>Pterygota</taxon>
        <taxon>Neoptera</taxon>
        <taxon>Paraneoptera</taxon>
        <taxon>Hemiptera</taxon>
        <taxon>Sternorrhyncha</taxon>
        <taxon>Aphidomorpha</taxon>
        <taxon>Aphidoidea</taxon>
        <taxon>Aphididae</taxon>
        <taxon>Aphidini</taxon>
        <taxon>Aphis</taxon>
        <taxon>Aphis</taxon>
    </lineage>
</organism>
<evidence type="ECO:0000256" key="1">
    <source>
        <dbReference type="SAM" id="Phobius"/>
    </source>
</evidence>
<dbReference type="EMBL" id="OU899035">
    <property type="protein sequence ID" value="CAH1722314.1"/>
    <property type="molecule type" value="Genomic_DNA"/>
</dbReference>
<keyword evidence="1" id="KW-0812">Transmembrane</keyword>
<reference evidence="2" key="2">
    <citation type="submission" date="2022-10" db="EMBL/GenBank/DDBJ databases">
        <authorList>
            <consortium name="ENA_rothamsted_submissions"/>
            <consortium name="culmorum"/>
            <person name="King R."/>
        </authorList>
    </citation>
    <scope>NUCLEOTIDE SEQUENCE</scope>
</reference>
<sequence length="148" mass="16055">MRSAISNSRNNSNVFYCIIIIIIITIFVNKFIPVTKLYVGTAPKREAAKNNDDPSTDRGLETSERVCLCACACTRVCVCVKFSQTSRGLLCRPAGSIKIKGRSARGLRSRWTQLTRADQYVRRSVCVRVCGDDDGGGGVTGGLGMSPS</sequence>
<gene>
    <name evidence="2" type="ORF">APHIGO_LOCUS4731</name>
</gene>
<dbReference type="Proteomes" id="UP001154329">
    <property type="component" value="Chromosome 2"/>
</dbReference>
<evidence type="ECO:0000313" key="2">
    <source>
        <dbReference type="EMBL" id="CAH1722314.1"/>
    </source>
</evidence>
<evidence type="ECO:0000313" key="3">
    <source>
        <dbReference type="Proteomes" id="UP001154329"/>
    </source>
</evidence>
<keyword evidence="3" id="KW-1185">Reference proteome</keyword>
<keyword evidence="1" id="KW-0472">Membrane</keyword>
<protein>
    <submittedName>
        <fullName evidence="2">Uncharacterized protein</fullName>
    </submittedName>
</protein>
<accession>A0A9P0NIB7</accession>
<proteinExistence type="predicted"/>
<keyword evidence="1" id="KW-1133">Transmembrane helix</keyword>
<feature type="transmembrane region" description="Helical" evidence="1">
    <location>
        <begin position="12"/>
        <end position="32"/>
    </location>
</feature>